<evidence type="ECO:0000256" key="1">
    <source>
        <dbReference type="SAM" id="Phobius"/>
    </source>
</evidence>
<accession>A0ABR6XH74</accession>
<keyword evidence="1" id="KW-0812">Transmembrane</keyword>
<keyword evidence="1" id="KW-1133">Transmembrane helix</keyword>
<keyword evidence="1" id="KW-0472">Membrane</keyword>
<gene>
    <name evidence="2" type="ORF">H8K26_09370</name>
</gene>
<feature type="transmembrane region" description="Helical" evidence="1">
    <location>
        <begin position="73"/>
        <end position="92"/>
    </location>
</feature>
<name>A0ABR6XH74_9BURK</name>
<dbReference type="EMBL" id="JACOFT010000003">
    <property type="protein sequence ID" value="MBC3811649.1"/>
    <property type="molecule type" value="Genomic_DNA"/>
</dbReference>
<evidence type="ECO:0000313" key="2">
    <source>
        <dbReference type="EMBL" id="MBC3811649.1"/>
    </source>
</evidence>
<dbReference type="Pfam" id="PF07332">
    <property type="entry name" value="Phage_holin_3_6"/>
    <property type="match status" value="1"/>
</dbReference>
<feature type="transmembrane region" description="Helical" evidence="1">
    <location>
        <begin position="39"/>
        <end position="66"/>
    </location>
</feature>
<dbReference type="Proteomes" id="UP000637632">
    <property type="component" value="Unassembled WGS sequence"/>
</dbReference>
<comment type="caution">
    <text evidence="2">The sequence shown here is derived from an EMBL/GenBank/DDBJ whole genome shotgun (WGS) entry which is preliminary data.</text>
</comment>
<keyword evidence="3" id="KW-1185">Reference proteome</keyword>
<protein>
    <submittedName>
        <fullName evidence="2">Phage holin family protein</fullName>
    </submittedName>
</protein>
<dbReference type="RefSeq" id="WP_186882891.1">
    <property type="nucleotide sequence ID" value="NZ_JACOFT010000003.1"/>
</dbReference>
<dbReference type="InterPro" id="IPR009937">
    <property type="entry name" value="Phage_holin_3_6"/>
</dbReference>
<sequence length="127" mass="14024">MAILDSVGKLIATFSGIVHTRLELVAVEIEEELSRFSSILLWSLTALFCACCAVVLIVVLLIAVFWDTHRIELISGLIAVFAVAAAGITWWIHQQLQAKPRLLSLTLSELEKDGQALRDKFPHSTPN</sequence>
<proteinExistence type="predicted"/>
<organism evidence="2 3">
    <name type="scientific">Undibacterium aquatile</name>
    <dbReference type="NCBI Taxonomy" id="1537398"/>
    <lineage>
        <taxon>Bacteria</taxon>
        <taxon>Pseudomonadati</taxon>
        <taxon>Pseudomonadota</taxon>
        <taxon>Betaproteobacteria</taxon>
        <taxon>Burkholderiales</taxon>
        <taxon>Oxalobacteraceae</taxon>
        <taxon>Undibacterium</taxon>
    </lineage>
</organism>
<evidence type="ECO:0000313" key="3">
    <source>
        <dbReference type="Proteomes" id="UP000637632"/>
    </source>
</evidence>
<reference evidence="2 3" key="1">
    <citation type="submission" date="2020-08" db="EMBL/GenBank/DDBJ databases">
        <title>Novel species isolated from subtropical streams in China.</title>
        <authorList>
            <person name="Lu H."/>
        </authorList>
    </citation>
    <scope>NUCLEOTIDE SEQUENCE [LARGE SCALE GENOMIC DNA]</scope>
    <source>
        <strain evidence="2 3">CCTCC AB 2015119</strain>
    </source>
</reference>